<keyword evidence="11" id="KW-1185">Reference proteome</keyword>
<dbReference type="GeneID" id="54988102"/>
<evidence type="ECO:0000313" key="11">
    <source>
        <dbReference type="Proteomes" id="UP000241743"/>
    </source>
</evidence>
<feature type="binding site" evidence="9">
    <location>
        <position position="213"/>
    </location>
    <ligand>
        <name>substrate</name>
    </ligand>
</feature>
<keyword evidence="3" id="KW-0237">DNA synthesis</keyword>
<evidence type="ECO:0000256" key="1">
    <source>
        <dbReference type="ARBA" id="ARBA00007587"/>
    </source>
</evidence>
<evidence type="ECO:0000256" key="3">
    <source>
        <dbReference type="ARBA" id="ARBA00022634"/>
    </source>
</evidence>
<protein>
    <recommendedName>
        <fullName evidence="2">thymidine kinase</fullName>
        <ecNumber evidence="2">2.7.1.21</ecNumber>
    </recommendedName>
</protein>
<dbReference type="Pfam" id="PF00265">
    <property type="entry name" value="TK"/>
    <property type="match status" value="1"/>
</dbReference>
<dbReference type="EMBL" id="MG744354">
    <property type="protein sequence ID" value="AUV57268.1"/>
    <property type="molecule type" value="Genomic_DNA"/>
</dbReference>
<keyword evidence="6 10" id="KW-0418">Kinase</keyword>
<evidence type="ECO:0000256" key="7">
    <source>
        <dbReference type="ARBA" id="ARBA00022840"/>
    </source>
</evidence>
<dbReference type="GO" id="GO:0004797">
    <property type="term" value="F:thymidine kinase activity"/>
    <property type="evidence" value="ECO:0007669"/>
    <property type="project" value="UniProtKB-EC"/>
</dbReference>
<dbReference type="PIRSF" id="PIRSF035805">
    <property type="entry name" value="TK_cell"/>
    <property type="match status" value="1"/>
</dbReference>
<dbReference type="GO" id="GO:0005524">
    <property type="term" value="F:ATP binding"/>
    <property type="evidence" value="ECO:0007669"/>
    <property type="project" value="UniProtKB-KW"/>
</dbReference>
<dbReference type="GO" id="GO:0071897">
    <property type="term" value="P:DNA biosynthetic process"/>
    <property type="evidence" value="ECO:0007669"/>
    <property type="project" value="UniProtKB-KW"/>
</dbReference>
<evidence type="ECO:0000256" key="4">
    <source>
        <dbReference type="ARBA" id="ARBA00022679"/>
    </source>
</evidence>
<proteinExistence type="inferred from homology"/>
<sequence>MMKLRKARRKNKMLKELGEIVTPSSVTIETEPLVRFYYGVVNSGKTAKLLKSNLDYDRNVVFVLPEINTNGTISADGIKISDTYTLDSTILPDIIFGKHHQEQSAELLDLLYKGYHRVDKVVVDEAQFLTVDDAYGLVQACKDTETKLDCYGLLTDFRGEMFRSARELVDGADEVICIERPCEFIKCREKANWNCLTKQARIPESNIVFGEDYIALCDEHREVLAGEGLIE</sequence>
<evidence type="ECO:0000256" key="2">
    <source>
        <dbReference type="ARBA" id="ARBA00012118"/>
    </source>
</evidence>
<dbReference type="EC" id="2.7.1.21" evidence="2"/>
<dbReference type="Gene3D" id="3.40.50.300">
    <property type="entry name" value="P-loop containing nucleotide triphosphate hydrolases"/>
    <property type="match status" value="1"/>
</dbReference>
<dbReference type="SUPFAM" id="SSF52540">
    <property type="entry name" value="P-loop containing nucleoside triphosphate hydrolases"/>
    <property type="match status" value="1"/>
</dbReference>
<evidence type="ECO:0000256" key="6">
    <source>
        <dbReference type="ARBA" id="ARBA00022777"/>
    </source>
</evidence>
<accession>A0A2K9V548</accession>
<keyword evidence="7" id="KW-0067">ATP-binding</keyword>
<evidence type="ECO:0000256" key="9">
    <source>
        <dbReference type="PIRSR" id="PIRSR035805-2"/>
    </source>
</evidence>
<feature type="active site" description="Proton acceptor" evidence="8">
    <location>
        <position position="125"/>
    </location>
</feature>
<keyword evidence="4 10" id="KW-0808">Transferase</keyword>
<dbReference type="InterPro" id="IPR027417">
    <property type="entry name" value="P-loop_NTPase"/>
</dbReference>
<dbReference type="KEGG" id="vg:54988102"/>
<evidence type="ECO:0000256" key="8">
    <source>
        <dbReference type="PIRSR" id="PIRSR035805-1"/>
    </source>
</evidence>
<evidence type="ECO:0000256" key="5">
    <source>
        <dbReference type="ARBA" id="ARBA00022741"/>
    </source>
</evidence>
<comment type="similarity">
    <text evidence="1">Belongs to the thymidine kinase family.</text>
</comment>
<reference evidence="10 11" key="1">
    <citation type="submission" date="2017-12" db="EMBL/GenBank/DDBJ databases">
        <title>Lactobacillus phages that infect wine-derived L. plantarum strains.</title>
        <authorList>
            <person name="Kyrkou I."/>
            <person name="Hestbjerg Hansen L."/>
        </authorList>
    </citation>
    <scope>NUCLEOTIDE SEQUENCE [LARGE SCALE GENOMIC DNA]</scope>
</reference>
<dbReference type="InterPro" id="IPR001267">
    <property type="entry name" value="Thymidine_kinase"/>
</dbReference>
<dbReference type="Proteomes" id="UP000241743">
    <property type="component" value="Segment"/>
</dbReference>
<evidence type="ECO:0000313" key="10">
    <source>
        <dbReference type="EMBL" id="AUV57268.1"/>
    </source>
</evidence>
<organism evidence="10 11">
    <name type="scientific">Lactobacillus phage Satyr</name>
    <dbReference type="NCBI Taxonomy" id="2070201"/>
    <lineage>
        <taxon>Viruses</taxon>
        <taxon>Duplodnaviria</taxon>
        <taxon>Heunggongvirae</taxon>
        <taxon>Uroviricota</taxon>
        <taxon>Caudoviricetes</taxon>
        <taxon>Tybeckvirinae</taxon>
        <taxon>Maenadvirus</taxon>
        <taxon>Maenadvirus satyr</taxon>
    </lineage>
</organism>
<keyword evidence="5" id="KW-0547">Nucleotide-binding</keyword>
<dbReference type="RefSeq" id="YP_009797679.1">
    <property type="nucleotide sequence ID" value="NC_047918.1"/>
</dbReference>
<name>A0A2K9V548_9CAUD</name>